<dbReference type="Proteomes" id="UP000509327">
    <property type="component" value="Chromosome"/>
</dbReference>
<evidence type="ECO:0000313" key="1">
    <source>
        <dbReference type="EMBL" id="PYE41502.1"/>
    </source>
</evidence>
<dbReference type="EMBL" id="QJSW01000070">
    <property type="protein sequence ID" value="PYE41502.1"/>
    <property type="molecule type" value="Genomic_DNA"/>
</dbReference>
<protein>
    <submittedName>
        <fullName evidence="2">DUF2971 domain-containing protein</fullName>
    </submittedName>
</protein>
<dbReference type="InterPro" id="IPR021352">
    <property type="entry name" value="DUF2971"/>
</dbReference>
<sequence>MEWLKDFLECYLKGQREEAYKIKKEQIPNRLFKFQPIEEARINSLIQNKIWFSTPKDLNDPYDCIGVHWDEEELSRYFKTTLPSDKLQYLSTNDIVHGALDSMRDHNRISCFSEELYNMPMWAHYASNHKGMCVEYNFSSLDGENDFSEQLFPVGYETDRYDITNLMRLSFQHPPDMRIYLLYFLMQIKHKSWAYEKEWRVMFNAEDKKSGLVECPIQPTAIYFGLNCEEAETISKRIKESFDCPMYKMVQINSKFYHLESLNL</sequence>
<accession>A0A2V4V5V8</accession>
<dbReference type="RefSeq" id="WP_110899780.1">
    <property type="nucleotide sequence ID" value="NZ_CP054614.1"/>
</dbReference>
<name>A0A2V4V5V8_PAEBA</name>
<dbReference type="AlphaFoldDB" id="A0A2V4V5V8"/>
<proteinExistence type="predicted"/>
<reference evidence="1 3" key="1">
    <citation type="submission" date="2018-06" db="EMBL/GenBank/DDBJ databases">
        <title>Genomic Encyclopedia of Type Strains, Phase III (KMG-III): the genomes of soil and plant-associated and newly described type strains.</title>
        <authorList>
            <person name="Whitman W."/>
        </authorList>
    </citation>
    <scope>NUCLEOTIDE SEQUENCE [LARGE SCALE GENOMIC DNA]</scope>
    <source>
        <strain evidence="1 3">CECT 7022</strain>
    </source>
</reference>
<gene>
    <name evidence="1" type="ORF">DFQ00_1701</name>
    <name evidence="2" type="ORF">HUB98_24195</name>
</gene>
<reference evidence="2 4" key="2">
    <citation type="submission" date="2020-06" db="EMBL/GenBank/DDBJ databases">
        <title>Complete genome of Paenibacillus barcinonensis KACC11450.</title>
        <authorList>
            <person name="Kim M."/>
            <person name="Park Y.-J."/>
            <person name="Shin J.-H."/>
        </authorList>
    </citation>
    <scope>NUCLEOTIDE SEQUENCE [LARGE SCALE GENOMIC DNA]</scope>
    <source>
        <strain evidence="2 4">KACC11450</strain>
    </source>
</reference>
<dbReference type="Proteomes" id="UP000247790">
    <property type="component" value="Unassembled WGS sequence"/>
</dbReference>
<dbReference type="OrthoDB" id="190848at2"/>
<keyword evidence="4" id="KW-1185">Reference proteome</keyword>
<dbReference type="EMBL" id="CP054614">
    <property type="protein sequence ID" value="QKS59003.1"/>
    <property type="molecule type" value="Genomic_DNA"/>
</dbReference>
<evidence type="ECO:0000313" key="2">
    <source>
        <dbReference type="EMBL" id="QKS59003.1"/>
    </source>
</evidence>
<evidence type="ECO:0000313" key="4">
    <source>
        <dbReference type="Proteomes" id="UP000509327"/>
    </source>
</evidence>
<dbReference type="Pfam" id="PF11185">
    <property type="entry name" value="DUF2971"/>
    <property type="match status" value="1"/>
</dbReference>
<organism evidence="1 3">
    <name type="scientific">Paenibacillus barcinonensis</name>
    <dbReference type="NCBI Taxonomy" id="198119"/>
    <lineage>
        <taxon>Bacteria</taxon>
        <taxon>Bacillati</taxon>
        <taxon>Bacillota</taxon>
        <taxon>Bacilli</taxon>
        <taxon>Bacillales</taxon>
        <taxon>Paenibacillaceae</taxon>
        <taxon>Paenibacillus</taxon>
    </lineage>
</organism>
<evidence type="ECO:0000313" key="3">
    <source>
        <dbReference type="Proteomes" id="UP000247790"/>
    </source>
</evidence>